<feature type="domain" description="Major facilitator superfamily (MFS) profile" evidence="8">
    <location>
        <begin position="207"/>
        <end position="407"/>
    </location>
</feature>
<dbReference type="GO" id="GO:0005886">
    <property type="term" value="C:plasma membrane"/>
    <property type="evidence" value="ECO:0007669"/>
    <property type="project" value="UniProtKB-SubCell"/>
</dbReference>
<keyword evidence="4 7" id="KW-0812">Transmembrane</keyword>
<evidence type="ECO:0000313" key="9">
    <source>
        <dbReference type="EMBL" id="MBK1875984.1"/>
    </source>
</evidence>
<evidence type="ECO:0000256" key="5">
    <source>
        <dbReference type="ARBA" id="ARBA00022989"/>
    </source>
</evidence>
<dbReference type="PANTHER" id="PTHR23522">
    <property type="entry name" value="BLL5896 PROTEIN"/>
    <property type="match status" value="1"/>
</dbReference>
<dbReference type="GO" id="GO:0015212">
    <property type="term" value="F:cytidine transmembrane transporter activity"/>
    <property type="evidence" value="ECO:0007669"/>
    <property type="project" value="TreeGrafter"/>
</dbReference>
<organism evidence="9 10">
    <name type="scientific">Pelagicoccus mobilis</name>
    <dbReference type="NCBI Taxonomy" id="415221"/>
    <lineage>
        <taxon>Bacteria</taxon>
        <taxon>Pseudomonadati</taxon>
        <taxon>Verrucomicrobiota</taxon>
        <taxon>Opitutia</taxon>
        <taxon>Puniceicoccales</taxon>
        <taxon>Pelagicoccaceae</taxon>
        <taxon>Pelagicoccus</taxon>
    </lineage>
</organism>
<dbReference type="CDD" id="cd06177">
    <property type="entry name" value="MFS_NHS"/>
    <property type="match status" value="1"/>
</dbReference>
<evidence type="ECO:0000313" key="10">
    <source>
        <dbReference type="Proteomes" id="UP000617628"/>
    </source>
</evidence>
<evidence type="ECO:0000256" key="2">
    <source>
        <dbReference type="ARBA" id="ARBA00022448"/>
    </source>
</evidence>
<protein>
    <submittedName>
        <fullName evidence="9">Nucleoside permease</fullName>
    </submittedName>
</protein>
<dbReference type="PANTHER" id="PTHR23522:SF4">
    <property type="entry name" value="NUCLEOSIDE PERMEASE NUPG-RELATED"/>
    <property type="match status" value="1"/>
</dbReference>
<feature type="transmembrane region" description="Helical" evidence="7">
    <location>
        <begin position="103"/>
        <end position="126"/>
    </location>
</feature>
<feature type="transmembrane region" description="Helical" evidence="7">
    <location>
        <begin position="44"/>
        <end position="64"/>
    </location>
</feature>
<evidence type="ECO:0000256" key="4">
    <source>
        <dbReference type="ARBA" id="ARBA00022692"/>
    </source>
</evidence>
<name>A0A934RVM7_9BACT</name>
<evidence type="ECO:0000256" key="6">
    <source>
        <dbReference type="ARBA" id="ARBA00023136"/>
    </source>
</evidence>
<keyword evidence="5 7" id="KW-1133">Transmembrane helix</keyword>
<evidence type="ECO:0000256" key="7">
    <source>
        <dbReference type="SAM" id="Phobius"/>
    </source>
</evidence>
<keyword evidence="3" id="KW-1003">Cell membrane</keyword>
<feature type="transmembrane region" description="Helical" evidence="7">
    <location>
        <begin position="380"/>
        <end position="400"/>
    </location>
</feature>
<dbReference type="SUPFAM" id="SSF103473">
    <property type="entry name" value="MFS general substrate transporter"/>
    <property type="match status" value="1"/>
</dbReference>
<dbReference type="RefSeq" id="WP_200354200.1">
    <property type="nucleotide sequence ID" value="NZ_JAENIL010000005.1"/>
</dbReference>
<gene>
    <name evidence="9" type="ORF">JIN87_03830</name>
</gene>
<dbReference type="Gene3D" id="1.20.1250.20">
    <property type="entry name" value="MFS general substrate transporter like domains"/>
    <property type="match status" value="2"/>
</dbReference>
<dbReference type="Pfam" id="PF03825">
    <property type="entry name" value="Nuc_H_symport"/>
    <property type="match status" value="1"/>
</dbReference>
<evidence type="ECO:0000256" key="1">
    <source>
        <dbReference type="ARBA" id="ARBA00004651"/>
    </source>
</evidence>
<proteinExistence type="predicted"/>
<keyword evidence="10" id="KW-1185">Reference proteome</keyword>
<dbReference type="InterPro" id="IPR004740">
    <property type="entry name" value="Nuc_H_symport"/>
</dbReference>
<comment type="caution">
    <text evidence="9">The sequence shown here is derived from an EMBL/GenBank/DDBJ whole genome shotgun (WGS) entry which is preliminary data.</text>
</comment>
<dbReference type="InterPro" id="IPR020846">
    <property type="entry name" value="MFS_dom"/>
</dbReference>
<feature type="transmembrane region" description="Helical" evidence="7">
    <location>
        <begin position="342"/>
        <end position="360"/>
    </location>
</feature>
<reference evidence="9" key="1">
    <citation type="submission" date="2021-01" db="EMBL/GenBank/DDBJ databases">
        <title>Modified the classification status of verrucomicrobia.</title>
        <authorList>
            <person name="Feng X."/>
        </authorList>
    </citation>
    <scope>NUCLEOTIDE SEQUENCE</scope>
    <source>
        <strain evidence="9">KCTC 13126</strain>
    </source>
</reference>
<accession>A0A934RVM7</accession>
<dbReference type="Proteomes" id="UP000617628">
    <property type="component" value="Unassembled WGS sequence"/>
</dbReference>
<evidence type="ECO:0000259" key="8">
    <source>
        <dbReference type="PROSITE" id="PS50850"/>
    </source>
</evidence>
<feature type="transmembrane region" description="Helical" evidence="7">
    <location>
        <begin position="138"/>
        <end position="158"/>
    </location>
</feature>
<sequence>MEKSNTSTATSIRLSIMMFLQFFIWGSWFVTVGNYMTKEGMASAIGWAYSVGPLAAIISPLFLGAIADRFFPSEKVLGIVHIIGGLFVFLAPSFASAENTTPFILLLLGHTLFYMPTLGLTNTLCFHNMDRPEKQFPLIRVFGTIGWIAANVVVSKWLKADELALPLQIAGGAAILMGLYSFTLPHTPPPAKGQAIKVREILGLDALSLLKDRSFLIFIISSLLICIPLSAYYAFAPVYINAAGVEDPAFNMSFGQVSEIVFMVLLPVFLTRFGFKWVLAIGMLAWVVRYALFGFGAIDSSYAMLLGGIVLHGICYDFFFVTGQIYTDKKADKRIRGQAQGFLVLATLGLGMFIGAQASGQLFNAMGLADDTGNLALWKQFWFVPAGLALVILFVFLVLFKDKKEEA</sequence>
<feature type="transmembrane region" description="Helical" evidence="7">
    <location>
        <begin position="12"/>
        <end position="32"/>
    </location>
</feature>
<feature type="transmembrane region" description="Helical" evidence="7">
    <location>
        <begin position="164"/>
        <end position="182"/>
    </location>
</feature>
<dbReference type="PROSITE" id="PS50850">
    <property type="entry name" value="MFS"/>
    <property type="match status" value="1"/>
</dbReference>
<feature type="transmembrane region" description="Helical" evidence="7">
    <location>
        <begin position="302"/>
        <end position="321"/>
    </location>
</feature>
<feature type="transmembrane region" description="Helical" evidence="7">
    <location>
        <begin position="215"/>
        <end position="240"/>
    </location>
</feature>
<dbReference type="GO" id="GO:0015213">
    <property type="term" value="F:uridine transmembrane transporter activity"/>
    <property type="evidence" value="ECO:0007669"/>
    <property type="project" value="TreeGrafter"/>
</dbReference>
<keyword evidence="2" id="KW-0813">Transport</keyword>
<keyword evidence="6 7" id="KW-0472">Membrane</keyword>
<feature type="transmembrane region" description="Helical" evidence="7">
    <location>
        <begin position="76"/>
        <end position="97"/>
    </location>
</feature>
<evidence type="ECO:0000256" key="3">
    <source>
        <dbReference type="ARBA" id="ARBA00022475"/>
    </source>
</evidence>
<dbReference type="EMBL" id="JAENIL010000005">
    <property type="protein sequence ID" value="MBK1875984.1"/>
    <property type="molecule type" value="Genomic_DNA"/>
</dbReference>
<dbReference type="InterPro" id="IPR036259">
    <property type="entry name" value="MFS_trans_sf"/>
</dbReference>
<comment type="subcellular location">
    <subcellularLocation>
        <location evidence="1">Cell membrane</location>
        <topology evidence="1">Multi-pass membrane protein</topology>
    </subcellularLocation>
</comment>
<dbReference type="AlphaFoldDB" id="A0A934RVM7"/>